<feature type="signal peptide" evidence="1">
    <location>
        <begin position="1"/>
        <end position="20"/>
    </location>
</feature>
<proteinExistence type="predicted"/>
<dbReference type="EMBL" id="JASNWA010000003">
    <property type="protein sequence ID" value="KAK3179117.1"/>
    <property type="molecule type" value="Genomic_DNA"/>
</dbReference>
<dbReference type="AlphaFoldDB" id="A0AAD9ZJM4"/>
<keyword evidence="3" id="KW-1185">Reference proteome</keyword>
<evidence type="ECO:0000313" key="2">
    <source>
        <dbReference type="EMBL" id="KAK3179117.1"/>
    </source>
</evidence>
<protein>
    <submittedName>
        <fullName evidence="2">Uncharacterized protein</fullName>
    </submittedName>
</protein>
<dbReference type="Proteomes" id="UP001276659">
    <property type="component" value="Unassembled WGS sequence"/>
</dbReference>
<organism evidence="2 3">
    <name type="scientific">Lepraria neglecta</name>
    <dbReference type="NCBI Taxonomy" id="209136"/>
    <lineage>
        <taxon>Eukaryota</taxon>
        <taxon>Fungi</taxon>
        <taxon>Dikarya</taxon>
        <taxon>Ascomycota</taxon>
        <taxon>Pezizomycotina</taxon>
        <taxon>Lecanoromycetes</taxon>
        <taxon>OSLEUM clade</taxon>
        <taxon>Lecanoromycetidae</taxon>
        <taxon>Lecanorales</taxon>
        <taxon>Lecanorineae</taxon>
        <taxon>Stereocaulaceae</taxon>
        <taxon>Lepraria</taxon>
    </lineage>
</organism>
<keyword evidence="1" id="KW-0732">Signal</keyword>
<feature type="chain" id="PRO_5042252462" evidence="1">
    <location>
        <begin position="21"/>
        <end position="167"/>
    </location>
</feature>
<sequence length="167" mass="18839">MTRGLYTLTFLTRIWTVATSDDLGFTTRRIKAAAATGDMDTGKQDEAVKFRNPSDLPEIVDACEILVEFLKSMRGSVWLAATKFWIRMTPSWNRAWRTKEAVMLQLIEDSRSRFGEAQCAMDEVFKRSAQFGAKGRGSSSHREMVDETFAYIVGAQKELASISIPVR</sequence>
<evidence type="ECO:0000256" key="1">
    <source>
        <dbReference type="SAM" id="SignalP"/>
    </source>
</evidence>
<accession>A0AAD9ZJM4</accession>
<gene>
    <name evidence="2" type="ORF">OEA41_001256</name>
</gene>
<comment type="caution">
    <text evidence="2">The sequence shown here is derived from an EMBL/GenBank/DDBJ whole genome shotgun (WGS) entry which is preliminary data.</text>
</comment>
<reference evidence="2" key="1">
    <citation type="submission" date="2022-11" db="EMBL/GenBank/DDBJ databases">
        <title>Chromosomal genome sequence assembly and mating type (MAT) locus characterization of the leprose asexual lichenized fungus Lepraria neglecta (Nyl.) Erichsen.</title>
        <authorList>
            <person name="Allen J.L."/>
            <person name="Pfeffer B."/>
        </authorList>
    </citation>
    <scope>NUCLEOTIDE SEQUENCE</scope>
    <source>
        <strain evidence="2">Allen 5258</strain>
    </source>
</reference>
<name>A0AAD9ZJM4_9LECA</name>
<evidence type="ECO:0000313" key="3">
    <source>
        <dbReference type="Proteomes" id="UP001276659"/>
    </source>
</evidence>